<dbReference type="EMBL" id="JBCITK010000001">
    <property type="protein sequence ID" value="MEN0642992.1"/>
    <property type="molecule type" value="Genomic_DNA"/>
</dbReference>
<keyword evidence="6 9" id="KW-0648">Protein biosynthesis</keyword>
<dbReference type="RefSeq" id="WP_343130014.1">
    <property type="nucleotide sequence ID" value="NZ_JBCITK010000001.1"/>
</dbReference>
<keyword evidence="3 9" id="KW-0436">Ligase</keyword>
<proteinExistence type="inferred from homology"/>
<dbReference type="InterPro" id="IPR004154">
    <property type="entry name" value="Anticodon-bd"/>
</dbReference>
<dbReference type="InterPro" id="IPR015807">
    <property type="entry name" value="His-tRNA-ligase"/>
</dbReference>
<keyword evidence="2 9" id="KW-0963">Cytoplasm</keyword>
<dbReference type="SUPFAM" id="SSF52954">
    <property type="entry name" value="Class II aaRS ABD-related"/>
    <property type="match status" value="1"/>
</dbReference>
<keyword evidence="12" id="KW-1185">Reference proteome</keyword>
<comment type="subunit">
    <text evidence="9">Homodimer.</text>
</comment>
<comment type="subcellular location">
    <subcellularLocation>
        <location evidence="9">Cytoplasm</location>
    </subcellularLocation>
</comment>
<dbReference type="CDD" id="cd00773">
    <property type="entry name" value="HisRS-like_core"/>
    <property type="match status" value="1"/>
</dbReference>
<comment type="catalytic activity">
    <reaction evidence="8 9">
        <text>tRNA(His) + L-histidine + ATP = L-histidyl-tRNA(His) + AMP + diphosphate + H(+)</text>
        <dbReference type="Rhea" id="RHEA:17313"/>
        <dbReference type="Rhea" id="RHEA-COMP:9665"/>
        <dbReference type="Rhea" id="RHEA-COMP:9689"/>
        <dbReference type="ChEBI" id="CHEBI:15378"/>
        <dbReference type="ChEBI" id="CHEBI:30616"/>
        <dbReference type="ChEBI" id="CHEBI:33019"/>
        <dbReference type="ChEBI" id="CHEBI:57595"/>
        <dbReference type="ChEBI" id="CHEBI:78442"/>
        <dbReference type="ChEBI" id="CHEBI:78527"/>
        <dbReference type="ChEBI" id="CHEBI:456215"/>
        <dbReference type="EC" id="6.1.1.21"/>
    </reaction>
</comment>
<dbReference type="InterPro" id="IPR004516">
    <property type="entry name" value="HisRS/HisZ"/>
</dbReference>
<dbReference type="PROSITE" id="PS50862">
    <property type="entry name" value="AA_TRNA_LIGASE_II"/>
    <property type="match status" value="1"/>
</dbReference>
<protein>
    <recommendedName>
        <fullName evidence="9">Histidine--tRNA ligase</fullName>
        <ecNumber evidence="9">6.1.1.21</ecNumber>
    </recommendedName>
    <alternativeName>
        <fullName evidence="9">Histidyl-tRNA synthetase</fullName>
        <shortName evidence="9">HisRS</shortName>
    </alternativeName>
</protein>
<comment type="caution">
    <text evidence="11">The sequence shown here is derived from an EMBL/GenBank/DDBJ whole genome shotgun (WGS) entry which is preliminary data.</text>
</comment>
<sequence>MNIQIPRGTQDILPGESEIWQFIEAKAQEVCRRYNFREIRTPIFEHTEVFTRTVGDTTDIVQKEMYTFKDRGDRDLTLRPEGTASVARSYVQHKLFGQAAQPTKLFYHGPMFRYERPQSGRMRQFVQFGVEAMGSADPAIDAEVLALVMDIYKEVGITNTKLVLNSLGDKESREAHRQALINHFKPSIHEFCGDCQMRLEKNPLRILDCKKDREHPLMSTAPSILDYLNEESRAYFEQVKAHLDRIGLPYVIDPTLVRGLDYYYHTAFEVMAEGEGFGAITTLCGGGRYDGLVQELGGPSTPGIGFAFSIERLIMALKAENLVSVEEPSIDCYLVALGEEAKSASVELLYKLRQTGIVADKDYLDKKMKGQFKAADRLNAKFTAVLGENELNENRIEVKNMETGEQVSQPLAEFVDYIKRELKGGQAG</sequence>
<evidence type="ECO:0000313" key="11">
    <source>
        <dbReference type="EMBL" id="MEN0642992.1"/>
    </source>
</evidence>
<keyword evidence="4 9" id="KW-0547">Nucleotide-binding</keyword>
<organism evidence="11 12">
    <name type="scientific">Alkalicoccobacillus gibsonii</name>
    <dbReference type="NCBI Taxonomy" id="79881"/>
    <lineage>
        <taxon>Bacteria</taxon>
        <taxon>Bacillati</taxon>
        <taxon>Bacillota</taxon>
        <taxon>Bacilli</taxon>
        <taxon>Bacillales</taxon>
        <taxon>Bacillaceae</taxon>
        <taxon>Alkalicoccobacillus</taxon>
    </lineage>
</organism>
<feature type="domain" description="Aminoacyl-transfer RNA synthetases class-II family profile" evidence="10">
    <location>
        <begin position="1"/>
        <end position="328"/>
    </location>
</feature>
<evidence type="ECO:0000256" key="2">
    <source>
        <dbReference type="ARBA" id="ARBA00022490"/>
    </source>
</evidence>
<keyword evidence="5 9" id="KW-0067">ATP-binding</keyword>
<dbReference type="InterPro" id="IPR006195">
    <property type="entry name" value="aa-tRNA-synth_II"/>
</dbReference>
<dbReference type="InterPro" id="IPR033656">
    <property type="entry name" value="HisRS_anticodon"/>
</dbReference>
<evidence type="ECO:0000256" key="9">
    <source>
        <dbReference type="HAMAP-Rule" id="MF_00127"/>
    </source>
</evidence>
<evidence type="ECO:0000256" key="5">
    <source>
        <dbReference type="ARBA" id="ARBA00022840"/>
    </source>
</evidence>
<dbReference type="Pfam" id="PF13393">
    <property type="entry name" value="tRNA-synt_His"/>
    <property type="match status" value="1"/>
</dbReference>
<dbReference type="EC" id="6.1.1.21" evidence="9"/>
<dbReference type="NCBIfam" id="TIGR00442">
    <property type="entry name" value="hisS"/>
    <property type="match status" value="1"/>
</dbReference>
<dbReference type="Proteomes" id="UP001418796">
    <property type="component" value="Unassembled WGS sequence"/>
</dbReference>
<dbReference type="HAMAP" id="MF_00127">
    <property type="entry name" value="His_tRNA_synth"/>
    <property type="match status" value="1"/>
</dbReference>
<evidence type="ECO:0000259" key="10">
    <source>
        <dbReference type="PROSITE" id="PS50862"/>
    </source>
</evidence>
<evidence type="ECO:0000313" key="12">
    <source>
        <dbReference type="Proteomes" id="UP001418796"/>
    </source>
</evidence>
<evidence type="ECO:0000256" key="8">
    <source>
        <dbReference type="ARBA" id="ARBA00047639"/>
    </source>
</evidence>
<dbReference type="GO" id="GO:0004821">
    <property type="term" value="F:histidine-tRNA ligase activity"/>
    <property type="evidence" value="ECO:0007669"/>
    <property type="project" value="UniProtKB-EC"/>
</dbReference>
<dbReference type="CDD" id="cd00859">
    <property type="entry name" value="HisRS_anticodon"/>
    <property type="match status" value="1"/>
</dbReference>
<keyword evidence="7 9" id="KW-0030">Aminoacyl-tRNA synthetase</keyword>
<evidence type="ECO:0000256" key="7">
    <source>
        <dbReference type="ARBA" id="ARBA00023146"/>
    </source>
</evidence>
<dbReference type="InterPro" id="IPR041715">
    <property type="entry name" value="HisRS-like_core"/>
</dbReference>
<evidence type="ECO:0000256" key="1">
    <source>
        <dbReference type="ARBA" id="ARBA00008226"/>
    </source>
</evidence>
<evidence type="ECO:0000256" key="4">
    <source>
        <dbReference type="ARBA" id="ARBA00022741"/>
    </source>
</evidence>
<dbReference type="Pfam" id="PF03129">
    <property type="entry name" value="HGTP_anticodon"/>
    <property type="match status" value="1"/>
</dbReference>
<dbReference type="SUPFAM" id="SSF55681">
    <property type="entry name" value="Class II aaRS and biotin synthetases"/>
    <property type="match status" value="1"/>
</dbReference>
<dbReference type="Gene3D" id="3.40.50.800">
    <property type="entry name" value="Anticodon-binding domain"/>
    <property type="match status" value="1"/>
</dbReference>
<reference evidence="11 12" key="1">
    <citation type="submission" date="2024-03" db="EMBL/GenBank/DDBJ databases">
        <title>Bacilli Hybrid Assemblies.</title>
        <authorList>
            <person name="Kovac J."/>
        </authorList>
    </citation>
    <scope>NUCLEOTIDE SEQUENCE [LARGE SCALE GENOMIC DNA]</scope>
    <source>
        <strain evidence="11 12">FSL R7-0666</strain>
    </source>
</reference>
<dbReference type="PIRSF" id="PIRSF001549">
    <property type="entry name" value="His-tRNA_synth"/>
    <property type="match status" value="1"/>
</dbReference>
<evidence type="ECO:0000256" key="3">
    <source>
        <dbReference type="ARBA" id="ARBA00022598"/>
    </source>
</evidence>
<dbReference type="InterPro" id="IPR045864">
    <property type="entry name" value="aa-tRNA-synth_II/BPL/LPL"/>
</dbReference>
<evidence type="ECO:0000256" key="6">
    <source>
        <dbReference type="ARBA" id="ARBA00022917"/>
    </source>
</evidence>
<gene>
    <name evidence="9 11" type="primary">hisS</name>
    <name evidence="11" type="ORF">MKY91_07520</name>
</gene>
<dbReference type="PANTHER" id="PTHR43707">
    <property type="entry name" value="HISTIDYL-TRNA SYNTHETASE"/>
    <property type="match status" value="1"/>
</dbReference>
<accession>A0ABU9VHA2</accession>
<dbReference type="InterPro" id="IPR036621">
    <property type="entry name" value="Anticodon-bd_dom_sf"/>
</dbReference>
<dbReference type="Gene3D" id="3.30.930.10">
    <property type="entry name" value="Bira Bifunctional Protein, Domain 2"/>
    <property type="match status" value="1"/>
</dbReference>
<dbReference type="PANTHER" id="PTHR43707:SF1">
    <property type="entry name" value="HISTIDINE--TRNA LIGASE, MITOCHONDRIAL-RELATED"/>
    <property type="match status" value="1"/>
</dbReference>
<name>A0ABU9VHA2_9BACI</name>
<comment type="similarity">
    <text evidence="1 9">Belongs to the class-II aminoacyl-tRNA synthetase family.</text>
</comment>